<keyword evidence="12" id="KW-0902">Two-component regulatory system</keyword>
<keyword evidence="11 15" id="KW-1133">Transmembrane helix</keyword>
<dbReference type="EC" id="2.7.13.3" evidence="3"/>
<evidence type="ECO:0000256" key="6">
    <source>
        <dbReference type="ARBA" id="ARBA00022679"/>
    </source>
</evidence>
<dbReference type="CDD" id="cd06225">
    <property type="entry name" value="HAMP"/>
    <property type="match status" value="1"/>
</dbReference>
<dbReference type="SUPFAM" id="SSF55785">
    <property type="entry name" value="PYP-like sensor domain (PAS domain)"/>
    <property type="match status" value="1"/>
</dbReference>
<dbReference type="InterPro" id="IPR003660">
    <property type="entry name" value="HAMP_dom"/>
</dbReference>
<dbReference type="Pfam" id="PF02743">
    <property type="entry name" value="dCache_1"/>
    <property type="match status" value="1"/>
</dbReference>
<keyword evidence="8" id="KW-0547">Nucleotide-binding</keyword>
<dbReference type="RefSeq" id="WP_183359323.1">
    <property type="nucleotide sequence ID" value="NZ_BLXZ01000001.1"/>
</dbReference>
<feature type="domain" description="Histidine kinase" evidence="16">
    <location>
        <begin position="625"/>
        <end position="831"/>
    </location>
</feature>
<feature type="domain" description="HAMP" evidence="17">
    <location>
        <begin position="422"/>
        <end position="474"/>
    </location>
</feature>
<dbReference type="InterPro" id="IPR050351">
    <property type="entry name" value="BphY/WalK/GraS-like"/>
</dbReference>
<comment type="catalytic activity">
    <reaction evidence="1">
        <text>ATP + protein L-histidine = ADP + protein N-phospho-L-histidine.</text>
        <dbReference type="EC" id="2.7.13.3"/>
    </reaction>
</comment>
<evidence type="ECO:0000259" key="16">
    <source>
        <dbReference type="PROSITE" id="PS50109"/>
    </source>
</evidence>
<evidence type="ECO:0000256" key="2">
    <source>
        <dbReference type="ARBA" id="ARBA00004651"/>
    </source>
</evidence>
<evidence type="ECO:0000256" key="11">
    <source>
        <dbReference type="ARBA" id="ARBA00022989"/>
    </source>
</evidence>
<evidence type="ECO:0000256" key="13">
    <source>
        <dbReference type="ARBA" id="ARBA00023136"/>
    </source>
</evidence>
<evidence type="ECO:0000256" key="5">
    <source>
        <dbReference type="ARBA" id="ARBA00022553"/>
    </source>
</evidence>
<keyword evidence="9 18" id="KW-0418">Kinase</keyword>
<dbReference type="SMART" id="SM00304">
    <property type="entry name" value="HAMP"/>
    <property type="match status" value="1"/>
</dbReference>
<dbReference type="SUPFAM" id="SSF158472">
    <property type="entry name" value="HAMP domain-like"/>
    <property type="match status" value="1"/>
</dbReference>
<dbReference type="InterPro" id="IPR004358">
    <property type="entry name" value="Sig_transdc_His_kin-like_C"/>
</dbReference>
<evidence type="ECO:0000256" key="15">
    <source>
        <dbReference type="SAM" id="Phobius"/>
    </source>
</evidence>
<dbReference type="Gene3D" id="1.10.287.130">
    <property type="match status" value="1"/>
</dbReference>
<dbReference type="PROSITE" id="PS50885">
    <property type="entry name" value="HAMP"/>
    <property type="match status" value="1"/>
</dbReference>
<dbReference type="InterPro" id="IPR029151">
    <property type="entry name" value="Sensor-like_sf"/>
</dbReference>
<keyword evidence="5" id="KW-0597">Phosphoprotein</keyword>
<protein>
    <recommendedName>
        <fullName evidence="3">histidine kinase</fullName>
        <ecNumber evidence="3">2.7.13.3</ecNumber>
    </recommendedName>
</protein>
<dbReference type="CDD" id="cd00082">
    <property type="entry name" value="HisKA"/>
    <property type="match status" value="1"/>
</dbReference>
<evidence type="ECO:0000313" key="18">
    <source>
        <dbReference type="EMBL" id="GFO66789.1"/>
    </source>
</evidence>
<dbReference type="InterPro" id="IPR033479">
    <property type="entry name" value="dCache_1"/>
</dbReference>
<keyword evidence="13 15" id="KW-0472">Membrane</keyword>
<dbReference type="EMBL" id="BLXZ01000001">
    <property type="protein sequence ID" value="GFO66789.1"/>
    <property type="molecule type" value="Genomic_DNA"/>
</dbReference>
<dbReference type="GO" id="GO:0000156">
    <property type="term" value="F:phosphorelay response regulator activity"/>
    <property type="evidence" value="ECO:0007669"/>
    <property type="project" value="TreeGrafter"/>
</dbReference>
<evidence type="ECO:0000256" key="7">
    <source>
        <dbReference type="ARBA" id="ARBA00022692"/>
    </source>
</evidence>
<dbReference type="GO" id="GO:0005886">
    <property type="term" value="C:plasma membrane"/>
    <property type="evidence" value="ECO:0007669"/>
    <property type="project" value="UniProtKB-SubCell"/>
</dbReference>
<evidence type="ECO:0000256" key="12">
    <source>
        <dbReference type="ARBA" id="ARBA00023012"/>
    </source>
</evidence>
<dbReference type="SUPFAM" id="SSF47384">
    <property type="entry name" value="Homodimeric domain of signal transducing histidine kinase"/>
    <property type="match status" value="1"/>
</dbReference>
<proteinExistence type="predicted"/>
<dbReference type="SMART" id="SM00388">
    <property type="entry name" value="HisKA"/>
    <property type="match status" value="1"/>
</dbReference>
<accession>A0A6V8N673</accession>
<gene>
    <name evidence="18" type="ORF">GMLC_03680</name>
</gene>
<sequence>MPRYTIFRKILIITLLLSLAPLLVTSTILLINLQSISSSLSAEISESDDLQASESLKMRARQVAENVSDFLHQCESDLVFLSRTKLDRPTLLEFYRTRRSEVWQRNGNGKAPQEVRGLLPLYRSVTLIDATGQEQMMIKDDRFVPAAQLRNIADPARTEYLSEDYFNRIKRLKPGEIYVSHLTGFHVSRQEQLAGATTPETAYNGTTYQGVIRFGAPLFDPDGRFAGMVLLSLDHRHLMEFTQHIDPGKNFSTVFPSYNSGNYAFLFDDEGWIITHPKFWDIRGLDRNGKPVPAYTEHSSKIDIDTGRIPFNLDRAGFVHPSYPKVSAAIRHKQIGYVDITNVGGAKKIMAYAPIPYDTGDYQKYGIFGGVTIGFQVDQFHEAARKGSRLINRQLGRHRSTSAIIILATALVSALTAWLLSRGISIPLKQLNEGAHKLAAGDSHVRVPVTSADEIGELAGTFNFMADELESRKQSILSTLDELRNSRLEILDERNFKTSVLESISSGIVTFSPDGRMTSINRTGRLFLGDSAQEGDHYREVFAGWEGLAEHIDRVLSGAQGFGREPFRFERGAGRTNFDVGCFPIGAEAEKGLTVTLRNETEKEKLREEMMRLDRLASLGKLAAGIAHEVRNPLTGISLLLDDLHDQAAAGSQDQLMISKALEEISRVEGLINSLLNYSSPARAEFRETDLNRVVHDTALLMRRPCERGEVFLTLEEQPIPPFKLDPEKIKQALMNIIRNAQEALPQGGRITISTFTRGEFAIIEIGDDGPGIDPEDLPLIFEPFFTRKGAGTGLGLSITQRIVEEHRGRISVKSDPGSGTLFSLELPMRRGQETSPGQVPTPPETGEPR</sequence>
<dbReference type="InterPro" id="IPR036890">
    <property type="entry name" value="HATPase_C_sf"/>
</dbReference>
<dbReference type="Gene3D" id="3.30.565.10">
    <property type="entry name" value="Histidine kinase-like ATPase, C-terminal domain"/>
    <property type="match status" value="1"/>
</dbReference>
<feature type="compositionally biased region" description="Pro residues" evidence="14">
    <location>
        <begin position="840"/>
        <end position="850"/>
    </location>
</feature>
<evidence type="ECO:0000256" key="14">
    <source>
        <dbReference type="SAM" id="MobiDB-lite"/>
    </source>
</evidence>
<evidence type="ECO:0000256" key="3">
    <source>
        <dbReference type="ARBA" id="ARBA00012438"/>
    </source>
</evidence>
<dbReference type="InterPro" id="IPR035965">
    <property type="entry name" value="PAS-like_dom_sf"/>
</dbReference>
<feature type="region of interest" description="Disordered" evidence="14">
    <location>
        <begin position="810"/>
        <end position="850"/>
    </location>
</feature>
<dbReference type="InterPro" id="IPR005467">
    <property type="entry name" value="His_kinase_dom"/>
</dbReference>
<dbReference type="SUPFAM" id="SSF55874">
    <property type="entry name" value="ATPase domain of HSP90 chaperone/DNA topoisomerase II/histidine kinase"/>
    <property type="match status" value="1"/>
</dbReference>
<evidence type="ECO:0000259" key="17">
    <source>
        <dbReference type="PROSITE" id="PS50885"/>
    </source>
</evidence>
<dbReference type="PRINTS" id="PR00344">
    <property type="entry name" value="BCTRLSENSOR"/>
</dbReference>
<dbReference type="SMART" id="SM00387">
    <property type="entry name" value="HATPase_c"/>
    <property type="match status" value="1"/>
</dbReference>
<dbReference type="Pfam" id="PF00672">
    <property type="entry name" value="HAMP"/>
    <property type="match status" value="1"/>
</dbReference>
<dbReference type="InterPro" id="IPR003594">
    <property type="entry name" value="HATPase_dom"/>
</dbReference>
<evidence type="ECO:0000256" key="9">
    <source>
        <dbReference type="ARBA" id="ARBA00022777"/>
    </source>
</evidence>
<keyword evidence="19" id="KW-1185">Reference proteome</keyword>
<dbReference type="Pfam" id="PF00512">
    <property type="entry name" value="HisKA"/>
    <property type="match status" value="1"/>
</dbReference>
<reference evidence="19" key="1">
    <citation type="submission" date="2020-06" db="EMBL/GenBank/DDBJ databases">
        <title>Draft genomic sequecing of Geomonas sp. Red745.</title>
        <authorList>
            <person name="Itoh H."/>
            <person name="Xu Z.X."/>
            <person name="Ushijima N."/>
            <person name="Masuda Y."/>
            <person name="Shiratori Y."/>
            <person name="Senoo K."/>
        </authorList>
    </citation>
    <scope>NUCLEOTIDE SEQUENCE [LARGE SCALE GENOMIC DNA]</scope>
    <source>
        <strain evidence="19">Red745</strain>
    </source>
</reference>
<dbReference type="GO" id="GO:0000155">
    <property type="term" value="F:phosphorelay sensor kinase activity"/>
    <property type="evidence" value="ECO:0007669"/>
    <property type="project" value="InterPro"/>
</dbReference>
<dbReference type="AlphaFoldDB" id="A0A6V8N673"/>
<dbReference type="GO" id="GO:0030295">
    <property type="term" value="F:protein kinase activator activity"/>
    <property type="evidence" value="ECO:0007669"/>
    <property type="project" value="TreeGrafter"/>
</dbReference>
<dbReference type="SUPFAM" id="SSF103190">
    <property type="entry name" value="Sensory domain-like"/>
    <property type="match status" value="1"/>
</dbReference>
<dbReference type="Proteomes" id="UP000587586">
    <property type="component" value="Unassembled WGS sequence"/>
</dbReference>
<evidence type="ECO:0000256" key="8">
    <source>
        <dbReference type="ARBA" id="ARBA00022741"/>
    </source>
</evidence>
<dbReference type="Gene3D" id="6.10.340.10">
    <property type="match status" value="1"/>
</dbReference>
<dbReference type="PROSITE" id="PS50109">
    <property type="entry name" value="HIS_KIN"/>
    <property type="match status" value="1"/>
</dbReference>
<dbReference type="Gene3D" id="3.30.450.20">
    <property type="entry name" value="PAS domain"/>
    <property type="match status" value="2"/>
</dbReference>
<dbReference type="InterPro" id="IPR036097">
    <property type="entry name" value="HisK_dim/P_sf"/>
</dbReference>
<keyword evidence="6" id="KW-0808">Transferase</keyword>
<evidence type="ECO:0000256" key="4">
    <source>
        <dbReference type="ARBA" id="ARBA00022475"/>
    </source>
</evidence>
<keyword evidence="10" id="KW-0067">ATP-binding</keyword>
<evidence type="ECO:0000256" key="10">
    <source>
        <dbReference type="ARBA" id="ARBA00022840"/>
    </source>
</evidence>
<dbReference type="GO" id="GO:0005524">
    <property type="term" value="F:ATP binding"/>
    <property type="evidence" value="ECO:0007669"/>
    <property type="project" value="UniProtKB-KW"/>
</dbReference>
<keyword evidence="4" id="KW-1003">Cell membrane</keyword>
<feature type="transmembrane region" description="Helical" evidence="15">
    <location>
        <begin position="402"/>
        <end position="420"/>
    </location>
</feature>
<evidence type="ECO:0000313" key="19">
    <source>
        <dbReference type="Proteomes" id="UP000587586"/>
    </source>
</evidence>
<comment type="subcellular location">
    <subcellularLocation>
        <location evidence="2">Cell membrane</location>
        <topology evidence="2">Multi-pass membrane protein</topology>
    </subcellularLocation>
</comment>
<dbReference type="InterPro" id="IPR003661">
    <property type="entry name" value="HisK_dim/P_dom"/>
</dbReference>
<dbReference type="PANTHER" id="PTHR42878:SF7">
    <property type="entry name" value="SENSOR HISTIDINE KINASE GLRK"/>
    <property type="match status" value="1"/>
</dbReference>
<evidence type="ECO:0000256" key="1">
    <source>
        <dbReference type="ARBA" id="ARBA00000085"/>
    </source>
</evidence>
<name>A0A6V8N673_9BACT</name>
<dbReference type="PANTHER" id="PTHR42878">
    <property type="entry name" value="TWO-COMPONENT HISTIDINE KINASE"/>
    <property type="match status" value="1"/>
</dbReference>
<organism evidence="18 19">
    <name type="scientific">Geomonas limicola</name>
    <dbReference type="NCBI Taxonomy" id="2740186"/>
    <lineage>
        <taxon>Bacteria</taxon>
        <taxon>Pseudomonadati</taxon>
        <taxon>Thermodesulfobacteriota</taxon>
        <taxon>Desulfuromonadia</taxon>
        <taxon>Geobacterales</taxon>
        <taxon>Geobacteraceae</taxon>
        <taxon>Geomonas</taxon>
    </lineage>
</organism>
<comment type="caution">
    <text evidence="18">The sequence shown here is derived from an EMBL/GenBank/DDBJ whole genome shotgun (WGS) entry which is preliminary data.</text>
</comment>
<dbReference type="Pfam" id="PF02518">
    <property type="entry name" value="HATPase_c"/>
    <property type="match status" value="1"/>
</dbReference>
<keyword evidence="7 15" id="KW-0812">Transmembrane</keyword>
<dbReference type="GO" id="GO:0007234">
    <property type="term" value="P:osmosensory signaling via phosphorelay pathway"/>
    <property type="evidence" value="ECO:0007669"/>
    <property type="project" value="TreeGrafter"/>
</dbReference>